<feature type="compositionally biased region" description="Polar residues" evidence="2">
    <location>
        <begin position="99"/>
        <end position="112"/>
    </location>
</feature>
<evidence type="ECO:0000313" key="3">
    <source>
        <dbReference type="Ensembl" id="ENSTGUP00000028082.1"/>
    </source>
</evidence>
<protein>
    <submittedName>
        <fullName evidence="3">SAP domain containing ribonucleoprotein</fullName>
    </submittedName>
</protein>
<keyword evidence="1" id="KW-0597">Phosphoprotein</keyword>
<dbReference type="InterPro" id="IPR052240">
    <property type="entry name" value="SAP_domain_ribonucleoprotein"/>
</dbReference>
<keyword evidence="4" id="KW-1185">Reference proteome</keyword>
<dbReference type="InParanoid" id="A0A674H0B6"/>
<proteinExistence type="predicted"/>
<feature type="region of interest" description="Disordered" evidence="2">
    <location>
        <begin position="280"/>
        <end position="345"/>
    </location>
</feature>
<feature type="region of interest" description="Disordered" evidence="2">
    <location>
        <begin position="99"/>
        <end position="120"/>
    </location>
</feature>
<sequence>MDLGFLDLRIPGFGIPGVGNPWIWDSLGFGIPWIWDSWGWDSGIWEFLGFGNSWDLEFWDLEFPGFGISWDLEFPTFPTLWNSFPTIPGAFPTLKIPESQRNSQIPGKSPNSKEIPKSLGKGWIPNSPGASLNFSHFSQIFSRIQEKKVVKISSDISQMERMQKRAERFNVPVSLESKKAARAARFGLATIPTKGLAADSKPTVREFRNSQEFGGIWVEFWEEIGNSGRNSRGIWDHCGHSHSQHSRSHFLEKPPEFWEFPPLEADPKSQKIPKISKFPFSAEPGEAEGKGPEVRPQRLLPLQEERGGREAEEEEGTVWDRHRGRSRRRLRGKEAEKGGKVRDRLSCSGADSGGHCLNPSPVEDLSCQDLQFPAGISGIQGHSRNSRATPSLRYSIFLGIFLSHPSGTSETLGIFWDAPSHPVNPQDPGASLGLLPLFFPRFFPGFCIPGFFYFPGFSLGRVGCCPSSRISQ</sequence>
<accession>A0A674H0B6</accession>
<dbReference type="GO" id="GO:0016973">
    <property type="term" value="P:poly(A)+ mRNA export from nucleus"/>
    <property type="evidence" value="ECO:0007669"/>
    <property type="project" value="TreeGrafter"/>
</dbReference>
<feature type="compositionally biased region" description="Basic residues" evidence="2">
    <location>
        <begin position="322"/>
        <end position="331"/>
    </location>
</feature>
<dbReference type="PANTHER" id="PTHR46551">
    <property type="entry name" value="SAP DOMAIN-CONTAINING RIBONUCLEOPROTEIN"/>
    <property type="match status" value="1"/>
</dbReference>
<dbReference type="PANTHER" id="PTHR46551:SF1">
    <property type="entry name" value="SAP DOMAIN-CONTAINING RIBONUCLEOPROTEIN"/>
    <property type="match status" value="1"/>
</dbReference>
<feature type="compositionally biased region" description="Basic and acidic residues" evidence="2">
    <location>
        <begin position="287"/>
        <end position="296"/>
    </location>
</feature>
<evidence type="ECO:0000256" key="2">
    <source>
        <dbReference type="SAM" id="MobiDB-lite"/>
    </source>
</evidence>
<reference evidence="3" key="1">
    <citation type="submission" date="2025-08" db="UniProtKB">
        <authorList>
            <consortium name="Ensembl"/>
        </authorList>
    </citation>
    <scope>IDENTIFICATION</scope>
</reference>
<dbReference type="Proteomes" id="UP000007754">
    <property type="component" value="Unplaced"/>
</dbReference>
<reference evidence="3" key="2">
    <citation type="submission" date="2025-09" db="UniProtKB">
        <authorList>
            <consortium name="Ensembl"/>
        </authorList>
    </citation>
    <scope>IDENTIFICATION</scope>
</reference>
<name>A0A674H0B6_TAEGU</name>
<dbReference type="AlphaFoldDB" id="A0A674H0B6"/>
<feature type="compositionally biased region" description="Basic and acidic residues" evidence="2">
    <location>
        <begin position="332"/>
        <end position="345"/>
    </location>
</feature>
<dbReference type="GO" id="GO:0005634">
    <property type="term" value="C:nucleus"/>
    <property type="evidence" value="ECO:0007669"/>
    <property type="project" value="TreeGrafter"/>
</dbReference>
<dbReference type="Ensembl" id="ENSTGUT00000032289.1">
    <property type="protein sequence ID" value="ENSTGUP00000028082.1"/>
    <property type="gene ID" value="ENSTGUG00000026175.1"/>
</dbReference>
<evidence type="ECO:0000256" key="1">
    <source>
        <dbReference type="ARBA" id="ARBA00022553"/>
    </source>
</evidence>
<organism evidence="3 4">
    <name type="scientific">Taeniopygia guttata</name>
    <name type="common">Zebra finch</name>
    <name type="synonym">Poephila guttata</name>
    <dbReference type="NCBI Taxonomy" id="59729"/>
    <lineage>
        <taxon>Eukaryota</taxon>
        <taxon>Metazoa</taxon>
        <taxon>Chordata</taxon>
        <taxon>Craniata</taxon>
        <taxon>Vertebrata</taxon>
        <taxon>Euteleostomi</taxon>
        <taxon>Archelosauria</taxon>
        <taxon>Archosauria</taxon>
        <taxon>Dinosauria</taxon>
        <taxon>Saurischia</taxon>
        <taxon>Theropoda</taxon>
        <taxon>Coelurosauria</taxon>
        <taxon>Aves</taxon>
        <taxon>Neognathae</taxon>
        <taxon>Neoaves</taxon>
        <taxon>Telluraves</taxon>
        <taxon>Australaves</taxon>
        <taxon>Passeriformes</taxon>
        <taxon>Passeroidea</taxon>
        <taxon>Estrildidae</taxon>
        <taxon>Estrildinae</taxon>
        <taxon>Taeniopygia</taxon>
    </lineage>
</organism>
<evidence type="ECO:0000313" key="4">
    <source>
        <dbReference type="Proteomes" id="UP000007754"/>
    </source>
</evidence>